<evidence type="ECO:0008006" key="5">
    <source>
        <dbReference type="Google" id="ProtNLM"/>
    </source>
</evidence>
<dbReference type="Proteomes" id="UP000297739">
    <property type="component" value="Unassembled WGS sequence"/>
</dbReference>
<gene>
    <name evidence="3" type="ORF">E5J99_04165</name>
</gene>
<sequence>MRQFLLCFLLAMPTLAAFAQPGPLSQGDIPPNNYLIKSHRQKVAANALLIGGSVVVLTSAYKMISIFNGEHSIVTVALDPNADRRFTAWSYVFTAGGGMMVGSVPLYFAARRNARAGAPHLSLQLLAQPLPPLANGPPAAYPAVGLNLRL</sequence>
<proteinExistence type="predicted"/>
<dbReference type="RefSeq" id="WP_135496457.1">
    <property type="nucleotide sequence ID" value="NZ_SRLD01000005.1"/>
</dbReference>
<protein>
    <recommendedName>
        <fullName evidence="5">DUF4134 domain-containing protein</fullName>
    </recommendedName>
</protein>
<keyword evidence="1" id="KW-1133">Transmembrane helix</keyword>
<feature type="transmembrane region" description="Helical" evidence="1">
    <location>
        <begin position="43"/>
        <end position="61"/>
    </location>
</feature>
<evidence type="ECO:0000256" key="2">
    <source>
        <dbReference type="SAM" id="SignalP"/>
    </source>
</evidence>
<comment type="caution">
    <text evidence="3">The sequence shown here is derived from an EMBL/GenBank/DDBJ whole genome shotgun (WGS) entry which is preliminary data.</text>
</comment>
<evidence type="ECO:0000313" key="4">
    <source>
        <dbReference type="Proteomes" id="UP000297739"/>
    </source>
</evidence>
<name>A0A4Z0PRA1_9BACT</name>
<feature type="chain" id="PRO_5021439985" description="DUF4134 domain-containing protein" evidence="2">
    <location>
        <begin position="20"/>
        <end position="150"/>
    </location>
</feature>
<organism evidence="3 4">
    <name type="scientific">Hymenobacter elongatus</name>
    <dbReference type="NCBI Taxonomy" id="877208"/>
    <lineage>
        <taxon>Bacteria</taxon>
        <taxon>Pseudomonadati</taxon>
        <taxon>Bacteroidota</taxon>
        <taxon>Cytophagia</taxon>
        <taxon>Cytophagales</taxon>
        <taxon>Hymenobacteraceae</taxon>
        <taxon>Hymenobacter</taxon>
    </lineage>
</organism>
<reference evidence="3 4" key="1">
    <citation type="submission" date="2019-04" db="EMBL/GenBank/DDBJ databases">
        <authorList>
            <person name="Feng G."/>
            <person name="Zhang J."/>
            <person name="Zhu H."/>
        </authorList>
    </citation>
    <scope>NUCLEOTIDE SEQUENCE [LARGE SCALE GENOMIC DNA]</scope>
    <source>
        <strain evidence="3 4">JCM 17223</strain>
    </source>
</reference>
<keyword evidence="1" id="KW-0472">Membrane</keyword>
<dbReference type="EMBL" id="SRLD01000005">
    <property type="protein sequence ID" value="TGE18944.1"/>
    <property type="molecule type" value="Genomic_DNA"/>
</dbReference>
<keyword evidence="4" id="KW-1185">Reference proteome</keyword>
<keyword evidence="2" id="KW-0732">Signal</keyword>
<evidence type="ECO:0000313" key="3">
    <source>
        <dbReference type="EMBL" id="TGE18944.1"/>
    </source>
</evidence>
<accession>A0A4Z0PRA1</accession>
<feature type="signal peptide" evidence="2">
    <location>
        <begin position="1"/>
        <end position="19"/>
    </location>
</feature>
<keyword evidence="1" id="KW-0812">Transmembrane</keyword>
<evidence type="ECO:0000256" key="1">
    <source>
        <dbReference type="SAM" id="Phobius"/>
    </source>
</evidence>
<dbReference type="AlphaFoldDB" id="A0A4Z0PRA1"/>